<dbReference type="Gene3D" id="2.60.40.1220">
    <property type="match status" value="3"/>
</dbReference>
<dbReference type="RefSeq" id="WP_381432528.1">
    <property type="nucleotide sequence ID" value="NZ_JBHSNO010000005.1"/>
</dbReference>
<protein>
    <submittedName>
        <fullName evidence="4">S-layer homology domain-containing protein</fullName>
    </submittedName>
</protein>
<dbReference type="EMBL" id="JBHSNO010000005">
    <property type="protein sequence ID" value="MFC5588870.1"/>
    <property type="molecule type" value="Genomic_DNA"/>
</dbReference>
<evidence type="ECO:0000259" key="3">
    <source>
        <dbReference type="PROSITE" id="PS51272"/>
    </source>
</evidence>
<accession>A0ABW0TIY5</accession>
<dbReference type="InterPro" id="IPR001119">
    <property type="entry name" value="SLH_dom"/>
</dbReference>
<evidence type="ECO:0000313" key="5">
    <source>
        <dbReference type="Proteomes" id="UP001596109"/>
    </source>
</evidence>
<dbReference type="InterPro" id="IPR014755">
    <property type="entry name" value="Cu-Rt/internalin_Ig-like"/>
</dbReference>
<name>A0ABW0TIY5_9BACL</name>
<keyword evidence="5" id="KW-1185">Reference proteome</keyword>
<gene>
    <name evidence="4" type="ORF">ACFPRA_08225</name>
</gene>
<reference evidence="5" key="1">
    <citation type="journal article" date="2019" name="Int. J. Syst. Evol. Microbiol.">
        <title>The Global Catalogue of Microorganisms (GCM) 10K type strain sequencing project: providing services to taxonomists for standard genome sequencing and annotation.</title>
        <authorList>
            <consortium name="The Broad Institute Genomics Platform"/>
            <consortium name="The Broad Institute Genome Sequencing Center for Infectious Disease"/>
            <person name="Wu L."/>
            <person name="Ma J."/>
        </authorList>
    </citation>
    <scope>NUCLEOTIDE SEQUENCE [LARGE SCALE GENOMIC DNA]</scope>
    <source>
        <strain evidence="5">CGMCC 4.1434</strain>
    </source>
</reference>
<dbReference type="Proteomes" id="UP001596109">
    <property type="component" value="Unassembled WGS sequence"/>
</dbReference>
<evidence type="ECO:0000256" key="1">
    <source>
        <dbReference type="ARBA" id="ARBA00022729"/>
    </source>
</evidence>
<evidence type="ECO:0000256" key="2">
    <source>
        <dbReference type="SAM" id="SignalP"/>
    </source>
</evidence>
<proteinExistence type="predicted"/>
<keyword evidence="1 2" id="KW-0732">Signal</keyword>
<feature type="signal peptide" evidence="2">
    <location>
        <begin position="1"/>
        <end position="32"/>
    </location>
</feature>
<dbReference type="PROSITE" id="PS51272">
    <property type="entry name" value="SLH"/>
    <property type="match status" value="2"/>
</dbReference>
<organism evidence="4 5">
    <name type="scientific">Sporosarcina soli</name>
    <dbReference type="NCBI Taxonomy" id="334736"/>
    <lineage>
        <taxon>Bacteria</taxon>
        <taxon>Bacillati</taxon>
        <taxon>Bacillota</taxon>
        <taxon>Bacilli</taxon>
        <taxon>Bacillales</taxon>
        <taxon>Caryophanaceae</taxon>
        <taxon>Sporosarcina</taxon>
    </lineage>
</organism>
<comment type="caution">
    <text evidence="4">The sequence shown here is derived from an EMBL/GenBank/DDBJ whole genome shotgun (WGS) entry which is preliminary data.</text>
</comment>
<feature type="domain" description="SLH" evidence="3">
    <location>
        <begin position="96"/>
        <end position="160"/>
    </location>
</feature>
<feature type="chain" id="PRO_5046203244" evidence="2">
    <location>
        <begin position="33"/>
        <end position="941"/>
    </location>
</feature>
<sequence>MTQQSSSKTKKFIIGAASATLVASAVAPMASAKEFKDTKENTHEKAIDALSNMGIISGYPDGTFQPNKTLTRSDVVKLMGKWLVAEGYDIPKDYKTNPRFTDLTSNSNDELLQSAAIVKDNGLFNGNNGRLLASDNITRENMAVVLVRAFDKKNSTDLVSYVGEQDFKRDVIDLTKAKAEARPAIDVLDYFDITNPAAPAFNPKNTTTRGQFATFLYKTMNTEFSKVSDDQAAVDSAAELVKAGDVVVSGGEQATDKAKLEAVQAYVDRVVTGKGVKAEVVAGAGDGEYKVILTKGEATAERTMTATFEYAGDDRFVTSVKPINATQFEVHFSTAVDAASVLTSSGTIKENTVAISSLDGVTANVVSGSLSSDGKVLTVTANAPLSKRYDVKIKNIKTTNGKVIDDFTEMITIESDTTAPTIKNVENLSATQVRVKFSEPMKAFNATTFKYEDGSAVTGITGAMTEGADEVVFTMDANVSESKRIVATFIGAQDMAKNLLTPNPATVTFQKGAADGVAPVVEKITQTGASSLSIKFSERLNDNPTVAVSGYPKTAVSRSTDDPTVYDVNVEGLLDGARTVTVSAFSDLSGEVGATTNKVITFTKDTTAPKVVSNAVVQEKANGKEYLELTFDKNINLGERSTVSGVGSYVRNYVTVGSKNFDATPVTYKETDNKKVVRIELDSFLGENDFKAADYTLDLTFNNVTSESGVATGTNHVAFTRGEDVTLANDAVVGVTEVVQDPADNNKVNVTFNPAVDGETATTLANYSIDGAVIESVTLKPPVTSESATTQVAVLNLKKGSNTYTGVRNISIDNVKAFGSTKTMDRFLTNTVSLKENVAPYVESAVLTDTNKVKLTFSEAVTTIGGEQDFALLIDGATVADNKQVATSAGTSIKSVELTLEKDVTKANIASGLSLEVLESRNIKDAAGNKLSIPASIRITQ</sequence>
<evidence type="ECO:0000313" key="4">
    <source>
        <dbReference type="EMBL" id="MFC5588870.1"/>
    </source>
</evidence>
<dbReference type="Pfam" id="PF00395">
    <property type="entry name" value="SLH"/>
    <property type="match status" value="1"/>
</dbReference>
<feature type="domain" description="SLH" evidence="3">
    <location>
        <begin position="30"/>
        <end position="93"/>
    </location>
</feature>